<dbReference type="Proteomes" id="UP000886860">
    <property type="component" value="Unassembled WGS sequence"/>
</dbReference>
<dbReference type="AlphaFoldDB" id="A0A9D1GKE5"/>
<comment type="similarity">
    <text evidence="1 2">Belongs to the metallophosphoesterase superfamily. YfcE family.</text>
</comment>
<feature type="region of interest" description="Disordered" evidence="3">
    <location>
        <begin position="168"/>
        <end position="188"/>
    </location>
</feature>
<keyword evidence="2" id="KW-0479">Metal-binding</keyword>
<evidence type="ECO:0000259" key="4">
    <source>
        <dbReference type="Pfam" id="PF12850"/>
    </source>
</evidence>
<protein>
    <recommendedName>
        <fullName evidence="2">Phosphoesterase</fullName>
        <ecNumber evidence="2">3.1.4.-</ecNumber>
    </recommendedName>
</protein>
<dbReference type="PANTHER" id="PTHR11124">
    <property type="entry name" value="VACUOLAR SORTING PROTEIN VPS29"/>
    <property type="match status" value="1"/>
</dbReference>
<dbReference type="GO" id="GO:0016787">
    <property type="term" value="F:hydrolase activity"/>
    <property type="evidence" value="ECO:0007669"/>
    <property type="project" value="UniProtKB-UniRule"/>
</dbReference>
<reference evidence="5" key="2">
    <citation type="journal article" date="2021" name="PeerJ">
        <title>Extensive microbial diversity within the chicken gut microbiome revealed by metagenomics and culture.</title>
        <authorList>
            <person name="Gilroy R."/>
            <person name="Ravi A."/>
            <person name="Getino M."/>
            <person name="Pursley I."/>
            <person name="Horton D.L."/>
            <person name="Alikhan N.F."/>
            <person name="Baker D."/>
            <person name="Gharbi K."/>
            <person name="Hall N."/>
            <person name="Watson M."/>
            <person name="Adriaenssens E.M."/>
            <person name="Foster-Nyarko E."/>
            <person name="Jarju S."/>
            <person name="Secka A."/>
            <person name="Antonio M."/>
            <person name="Oren A."/>
            <person name="Chaudhuri R.R."/>
            <person name="La Ragione R."/>
            <person name="Hildebrand F."/>
            <person name="Pallen M.J."/>
        </authorList>
    </citation>
    <scope>NUCLEOTIDE SEQUENCE</scope>
    <source>
        <strain evidence="5">CHK123-3438</strain>
    </source>
</reference>
<dbReference type="GO" id="GO:0046872">
    <property type="term" value="F:metal ion binding"/>
    <property type="evidence" value="ECO:0007669"/>
    <property type="project" value="UniProtKB-KW"/>
</dbReference>
<reference evidence="5" key="1">
    <citation type="submission" date="2020-10" db="EMBL/GenBank/DDBJ databases">
        <authorList>
            <person name="Gilroy R."/>
        </authorList>
    </citation>
    <scope>NUCLEOTIDE SEQUENCE</scope>
    <source>
        <strain evidence="5">CHK123-3438</strain>
    </source>
</reference>
<dbReference type="InterPro" id="IPR000979">
    <property type="entry name" value="Phosphodiesterase_MJ0936/Vps29"/>
</dbReference>
<gene>
    <name evidence="5" type="ORF">IAB60_06505</name>
</gene>
<evidence type="ECO:0000313" key="6">
    <source>
        <dbReference type="Proteomes" id="UP000886860"/>
    </source>
</evidence>
<feature type="compositionally biased region" description="Basic and acidic residues" evidence="3">
    <location>
        <begin position="174"/>
        <end position="188"/>
    </location>
</feature>
<dbReference type="Pfam" id="PF12850">
    <property type="entry name" value="Metallophos_2"/>
    <property type="match status" value="1"/>
</dbReference>
<comment type="caution">
    <text evidence="5">The sequence shown here is derived from an EMBL/GenBank/DDBJ whole genome shotgun (WGS) entry which is preliminary data.</text>
</comment>
<dbReference type="EMBL" id="DVKS01000110">
    <property type="protein sequence ID" value="HIT41734.1"/>
    <property type="molecule type" value="Genomic_DNA"/>
</dbReference>
<name>A0A9D1GKE5_9FIRM</name>
<dbReference type="InterPro" id="IPR024654">
    <property type="entry name" value="Calcineurin-like_PHP_lpxH"/>
</dbReference>
<dbReference type="NCBIfam" id="TIGR00040">
    <property type="entry name" value="yfcE"/>
    <property type="match status" value="1"/>
</dbReference>
<evidence type="ECO:0000256" key="1">
    <source>
        <dbReference type="ARBA" id="ARBA00008950"/>
    </source>
</evidence>
<dbReference type="SUPFAM" id="SSF56300">
    <property type="entry name" value="Metallo-dependent phosphatases"/>
    <property type="match status" value="1"/>
</dbReference>
<proteinExistence type="inferred from homology"/>
<dbReference type="Gene3D" id="3.60.21.10">
    <property type="match status" value="1"/>
</dbReference>
<dbReference type="InterPro" id="IPR029052">
    <property type="entry name" value="Metallo-depent_PP-like"/>
</dbReference>
<accession>A0A9D1GKE5</accession>
<dbReference type="EC" id="3.1.4.-" evidence="2"/>
<evidence type="ECO:0000256" key="2">
    <source>
        <dbReference type="RuleBase" id="RU362039"/>
    </source>
</evidence>
<evidence type="ECO:0000256" key="3">
    <source>
        <dbReference type="SAM" id="MobiDB-lite"/>
    </source>
</evidence>
<sequence>MRGEPIRAAVISDTHGLLRPEVERVIQTCDVVIHAGDFDSQMLYHKLNVSQPLYGVRGNNDGYWAKQLPKIRRFYLGGVSFLAVHDQADVPADLQDVQVVIFGHSHMYYQQERDGRLWLNPGSCGYRRFHLPLSMAVMTIQDGTVSAEPIWLEEEGRKEEHQTVYFSPVSTESGKTESSRHRSVRERLSKARTGNKDQLFLIAKIMRFMKRGDSAEWVAGNLKADPGFVEQIYRIVLTHPGIDARQVMDKMEVNRLYQKGYDEV</sequence>
<evidence type="ECO:0000313" key="5">
    <source>
        <dbReference type="EMBL" id="HIT41734.1"/>
    </source>
</evidence>
<feature type="domain" description="Calcineurin-like phosphoesterase" evidence="4">
    <location>
        <begin position="8"/>
        <end position="142"/>
    </location>
</feature>
<comment type="cofactor">
    <cofactor evidence="2">
        <name>a divalent metal cation</name>
        <dbReference type="ChEBI" id="CHEBI:60240"/>
    </cofactor>
</comment>
<organism evidence="5 6">
    <name type="scientific">Candidatus Caccovicinus merdipullorum</name>
    <dbReference type="NCBI Taxonomy" id="2840724"/>
    <lineage>
        <taxon>Bacteria</taxon>
        <taxon>Bacillati</taxon>
        <taxon>Bacillota</taxon>
        <taxon>Clostridia</taxon>
        <taxon>Eubacteriales</taxon>
        <taxon>Candidatus Caccovicinus</taxon>
    </lineage>
</organism>